<dbReference type="EMBL" id="CM046391">
    <property type="protein sequence ID" value="KAI8559362.1"/>
    <property type="molecule type" value="Genomic_DNA"/>
</dbReference>
<evidence type="ECO:0000313" key="1">
    <source>
        <dbReference type="EMBL" id="KAI8559362.1"/>
    </source>
</evidence>
<protein>
    <submittedName>
        <fullName evidence="1">Uncharacterized protein</fullName>
    </submittedName>
</protein>
<sequence length="714" mass="81516">MEVRNIDKKKDVKKTSEKDSSNKVLSNAELIVKWKQFMKEKDVELPFSSYLKFHKPSKKTSKTIDQTELKVITKSKWKKSDNTVVSHPPLEPSIIDYKGSSITASPLKLPTDKSDCKQIVEQVNYTNQCLKTISKQLETKLEGGIASCIPPPSKELEKPLINLPDHRSPISLDNHQDDLKIENYQNKLIVKPEPSTPQLVVVTYRESSSLMTSSDDKIIELQKQFTDQPVRQNVQRLTTGPVGHTRKWYSRPTPVDFHNEENNLLNQFFVSSAKLYEWNIDEYQILEKLNYMAANSYLANTNPNQPQIVGLIASGFTSILKAWWDKYLDHDSRKHITHAVQTDENGIPIFENKHGIHDGVNTLIHTIIKHFISKPTGIIEYDKLTYGDIVSTIQKEGLRMYIDMKINAKNNKKAKYELGNFCEQYGLPPVAPSRKKKKIEKIAEKPDFSTVTCFNCGKKRHYKSQCKFKQKISQLKLSDSDKKQILAIFSSDDSGDDVVIASDYHSPSSTDNPVKIGCTDTCCKEINVLTQELPEEDLLIDDVASKQHYTKKLKQVLIQGKTPQYNKPTINLHNTIERFIKTTNEVTLQDSQNNIDIVLLKNRFSKKKILDYSSYEFSNNSKDTAKTEALVFTDRRLNLVKSINLQKWHAKINLIIDDLEIQVTALIDTSADLNCIQENLIPTQYYHKTDEKLSSANDDSQKHHPGNNNVASTS</sequence>
<proteinExistence type="predicted"/>
<accession>A0ACC0P3N5</accession>
<organism evidence="1 2">
    <name type="scientific">Rhododendron molle</name>
    <name type="common">Chinese azalea</name>
    <name type="synonym">Azalea mollis</name>
    <dbReference type="NCBI Taxonomy" id="49168"/>
    <lineage>
        <taxon>Eukaryota</taxon>
        <taxon>Viridiplantae</taxon>
        <taxon>Streptophyta</taxon>
        <taxon>Embryophyta</taxon>
        <taxon>Tracheophyta</taxon>
        <taxon>Spermatophyta</taxon>
        <taxon>Magnoliopsida</taxon>
        <taxon>eudicotyledons</taxon>
        <taxon>Gunneridae</taxon>
        <taxon>Pentapetalae</taxon>
        <taxon>asterids</taxon>
        <taxon>Ericales</taxon>
        <taxon>Ericaceae</taxon>
        <taxon>Ericoideae</taxon>
        <taxon>Rhodoreae</taxon>
        <taxon>Rhododendron</taxon>
    </lineage>
</organism>
<gene>
    <name evidence="1" type="ORF">RHMOL_Rhmol04G0167300</name>
</gene>
<keyword evidence="2" id="KW-1185">Reference proteome</keyword>
<name>A0ACC0P3N5_RHOML</name>
<evidence type="ECO:0000313" key="2">
    <source>
        <dbReference type="Proteomes" id="UP001062846"/>
    </source>
</evidence>
<dbReference type="Proteomes" id="UP001062846">
    <property type="component" value="Chromosome 4"/>
</dbReference>
<comment type="caution">
    <text evidence="1">The sequence shown here is derived from an EMBL/GenBank/DDBJ whole genome shotgun (WGS) entry which is preliminary data.</text>
</comment>
<reference evidence="1" key="1">
    <citation type="submission" date="2022-02" db="EMBL/GenBank/DDBJ databases">
        <title>Plant Genome Project.</title>
        <authorList>
            <person name="Zhang R.-G."/>
        </authorList>
    </citation>
    <scope>NUCLEOTIDE SEQUENCE</scope>
    <source>
        <strain evidence="1">AT1</strain>
    </source>
</reference>